<organism evidence="1 2">
    <name type="scientific">Aspergillus brasiliensis (strain CBS 101740 / IMI 381727 / IBT 21946)</name>
    <dbReference type="NCBI Taxonomy" id="767769"/>
    <lineage>
        <taxon>Eukaryota</taxon>
        <taxon>Fungi</taxon>
        <taxon>Dikarya</taxon>
        <taxon>Ascomycota</taxon>
        <taxon>Pezizomycotina</taxon>
        <taxon>Eurotiomycetes</taxon>
        <taxon>Eurotiomycetidae</taxon>
        <taxon>Eurotiales</taxon>
        <taxon>Aspergillaceae</taxon>
        <taxon>Aspergillus</taxon>
        <taxon>Aspergillus subgen. Circumdati</taxon>
    </lineage>
</organism>
<dbReference type="Proteomes" id="UP000184499">
    <property type="component" value="Unassembled WGS sequence"/>
</dbReference>
<sequence>MSVSEPAGRRKLRQVLRALCKNIQDLELYEFDVHQGKAHKIIILSLELEEQSDARPIFFTPCSASIMADPVESMTEEGQEFIEFDSFPEYDRDPLSCSRWLFDRFSGYIASCGVYSNCDEAYELDKLQSKLR</sequence>
<name>A0A1L9UGZ5_ASPBC</name>
<reference evidence="2" key="1">
    <citation type="journal article" date="2017" name="Genome Biol.">
        <title>Comparative genomics reveals high biological diversity and specific adaptations in the industrially and medically important fungal genus Aspergillus.</title>
        <authorList>
            <person name="de Vries R.P."/>
            <person name="Riley R."/>
            <person name="Wiebenga A."/>
            <person name="Aguilar-Osorio G."/>
            <person name="Amillis S."/>
            <person name="Uchima C.A."/>
            <person name="Anderluh G."/>
            <person name="Asadollahi M."/>
            <person name="Askin M."/>
            <person name="Barry K."/>
            <person name="Battaglia E."/>
            <person name="Bayram O."/>
            <person name="Benocci T."/>
            <person name="Braus-Stromeyer S.A."/>
            <person name="Caldana C."/>
            <person name="Canovas D."/>
            <person name="Cerqueira G.C."/>
            <person name="Chen F."/>
            <person name="Chen W."/>
            <person name="Choi C."/>
            <person name="Clum A."/>
            <person name="Dos Santos R.A."/>
            <person name="Damasio A.R."/>
            <person name="Diallinas G."/>
            <person name="Emri T."/>
            <person name="Fekete E."/>
            <person name="Flipphi M."/>
            <person name="Freyberg S."/>
            <person name="Gallo A."/>
            <person name="Gournas C."/>
            <person name="Habgood R."/>
            <person name="Hainaut M."/>
            <person name="Harispe M.L."/>
            <person name="Henrissat B."/>
            <person name="Hilden K.S."/>
            <person name="Hope R."/>
            <person name="Hossain A."/>
            <person name="Karabika E."/>
            <person name="Karaffa L."/>
            <person name="Karanyi Z."/>
            <person name="Krasevec N."/>
            <person name="Kuo A."/>
            <person name="Kusch H."/>
            <person name="LaButti K."/>
            <person name="Lagendijk E.L."/>
            <person name="Lapidus A."/>
            <person name="Levasseur A."/>
            <person name="Lindquist E."/>
            <person name="Lipzen A."/>
            <person name="Logrieco A.F."/>
            <person name="MacCabe A."/>
            <person name="Maekelae M.R."/>
            <person name="Malavazi I."/>
            <person name="Melin P."/>
            <person name="Meyer V."/>
            <person name="Mielnichuk N."/>
            <person name="Miskei M."/>
            <person name="Molnar A.P."/>
            <person name="Mule G."/>
            <person name="Ngan C.Y."/>
            <person name="Orejas M."/>
            <person name="Orosz E."/>
            <person name="Ouedraogo J.P."/>
            <person name="Overkamp K.M."/>
            <person name="Park H.-S."/>
            <person name="Perrone G."/>
            <person name="Piumi F."/>
            <person name="Punt P.J."/>
            <person name="Ram A.F."/>
            <person name="Ramon A."/>
            <person name="Rauscher S."/>
            <person name="Record E."/>
            <person name="Riano-Pachon D.M."/>
            <person name="Robert V."/>
            <person name="Roehrig J."/>
            <person name="Ruller R."/>
            <person name="Salamov A."/>
            <person name="Salih N.S."/>
            <person name="Samson R.A."/>
            <person name="Sandor E."/>
            <person name="Sanguinetti M."/>
            <person name="Schuetze T."/>
            <person name="Sepcic K."/>
            <person name="Shelest E."/>
            <person name="Sherlock G."/>
            <person name="Sophianopoulou V."/>
            <person name="Squina F.M."/>
            <person name="Sun H."/>
            <person name="Susca A."/>
            <person name="Todd R.B."/>
            <person name="Tsang A."/>
            <person name="Unkles S.E."/>
            <person name="van de Wiele N."/>
            <person name="van Rossen-Uffink D."/>
            <person name="Oliveira J.V."/>
            <person name="Vesth T.C."/>
            <person name="Visser J."/>
            <person name="Yu J.-H."/>
            <person name="Zhou M."/>
            <person name="Andersen M.R."/>
            <person name="Archer D.B."/>
            <person name="Baker S.E."/>
            <person name="Benoit I."/>
            <person name="Brakhage A.A."/>
            <person name="Braus G.H."/>
            <person name="Fischer R."/>
            <person name="Frisvad J.C."/>
            <person name="Goldman G.H."/>
            <person name="Houbraken J."/>
            <person name="Oakley B."/>
            <person name="Pocsi I."/>
            <person name="Scazzocchio C."/>
            <person name="Seiboth B."/>
            <person name="vanKuyk P.A."/>
            <person name="Wortman J."/>
            <person name="Dyer P.S."/>
            <person name="Grigoriev I.V."/>
        </authorList>
    </citation>
    <scope>NUCLEOTIDE SEQUENCE [LARGE SCALE GENOMIC DNA]</scope>
    <source>
        <strain evidence="2">CBS 101740 / IMI 381727 / IBT 21946</strain>
    </source>
</reference>
<dbReference type="OMA" id="AHHIKIL"/>
<keyword evidence="2" id="KW-1185">Reference proteome</keyword>
<dbReference type="GeneID" id="93575293"/>
<dbReference type="AlphaFoldDB" id="A0A1L9UGZ5"/>
<evidence type="ECO:0000313" key="2">
    <source>
        <dbReference type="Proteomes" id="UP000184499"/>
    </source>
</evidence>
<proteinExistence type="predicted"/>
<dbReference type="EMBL" id="KV878685">
    <property type="protein sequence ID" value="OJJ70951.1"/>
    <property type="molecule type" value="Genomic_DNA"/>
</dbReference>
<accession>A0A1L9UGZ5</accession>
<dbReference type="VEuPathDB" id="FungiDB:ASPBRDRAFT_30715"/>
<protein>
    <submittedName>
        <fullName evidence="1">Uncharacterized protein</fullName>
    </submittedName>
</protein>
<gene>
    <name evidence="1" type="ORF">ASPBRDRAFT_30715</name>
</gene>
<dbReference type="RefSeq" id="XP_067478199.1">
    <property type="nucleotide sequence ID" value="XM_067622805.1"/>
</dbReference>
<dbReference type="STRING" id="767769.A0A1L9UGZ5"/>
<evidence type="ECO:0000313" key="1">
    <source>
        <dbReference type="EMBL" id="OJJ70951.1"/>
    </source>
</evidence>